<accession>A0AAW0V2R7</accession>
<organism evidence="7 8">
    <name type="scientific">Scylla paramamosain</name>
    <name type="common">Mud crab</name>
    <dbReference type="NCBI Taxonomy" id="85552"/>
    <lineage>
        <taxon>Eukaryota</taxon>
        <taxon>Metazoa</taxon>
        <taxon>Ecdysozoa</taxon>
        <taxon>Arthropoda</taxon>
        <taxon>Crustacea</taxon>
        <taxon>Multicrustacea</taxon>
        <taxon>Malacostraca</taxon>
        <taxon>Eumalacostraca</taxon>
        <taxon>Eucarida</taxon>
        <taxon>Decapoda</taxon>
        <taxon>Pleocyemata</taxon>
        <taxon>Brachyura</taxon>
        <taxon>Eubrachyura</taxon>
        <taxon>Portunoidea</taxon>
        <taxon>Portunidae</taxon>
        <taxon>Portuninae</taxon>
        <taxon>Scylla</taxon>
    </lineage>
</organism>
<proteinExistence type="inferred from homology"/>
<comment type="pathway">
    <text evidence="1">Amino-acid degradation; L-proline degradation into L-glutamate; L-glutamate from L-proline: step 1/2.</text>
</comment>
<comment type="caution">
    <text evidence="7">The sequence shown here is derived from an EMBL/GenBank/DDBJ whole genome shotgun (WGS) entry which is preliminary data.</text>
</comment>
<protein>
    <recommendedName>
        <fullName evidence="5">Proline dehydrogenase</fullName>
        <ecNumber evidence="5">1.5.5.2</ecNumber>
    </recommendedName>
</protein>
<dbReference type="GO" id="GO:0004657">
    <property type="term" value="F:proline dehydrogenase activity"/>
    <property type="evidence" value="ECO:0007669"/>
    <property type="project" value="UniProtKB-EC"/>
</dbReference>
<keyword evidence="8" id="KW-1185">Reference proteome</keyword>
<evidence type="ECO:0000313" key="7">
    <source>
        <dbReference type="EMBL" id="KAK8404912.1"/>
    </source>
</evidence>
<evidence type="ECO:0000256" key="4">
    <source>
        <dbReference type="ARBA" id="ARBA00023062"/>
    </source>
</evidence>
<keyword evidence="3 5" id="KW-0560">Oxidoreductase</keyword>
<dbReference type="AlphaFoldDB" id="A0AAW0V2R7"/>
<evidence type="ECO:0000256" key="3">
    <source>
        <dbReference type="ARBA" id="ARBA00023002"/>
    </source>
</evidence>
<keyword evidence="5" id="KW-0274">FAD</keyword>
<sequence length="403" mass="43970">MIQAAVRLSLSCKGVLRKMPRAFASPPVHHTHTSAQTRSHVHVAPRTELDFGNVNWVFRHKTTRELMRGLLVLHACAVDPLVTHSYKKRVSDAYQSLSLEGKVKAVATLGDLMVEEVKAKGSSSSSSPSVKRLLLSLPLQETDAQRLISCLPRLHQLGAACRDDGVVLAVDAEWTYTNPAINLMTLALMHIFNRGEAGEIVRPVIWNTYQGYLKAAVENLQEDLAVASLLGSDVSFGAKLVRGAYMERERAWAAEQGHPDPVNDTYEDTCTVYNRMVRVMLEEVARAGAAAKLQGTASSRAVMVATHNEESVVRAAELVGRLGLDPQGGDVVFAQVYGMAENISVPLAAAGFLVYKSVPVGTVGEVLPYLSRRAAENRAVMRGARRERQLLAKELAARVTRRG</sequence>
<evidence type="ECO:0000313" key="8">
    <source>
        <dbReference type="Proteomes" id="UP001487740"/>
    </source>
</evidence>
<evidence type="ECO:0000256" key="5">
    <source>
        <dbReference type="RuleBase" id="RU364054"/>
    </source>
</evidence>
<dbReference type="GO" id="GO:0010133">
    <property type="term" value="P:L-proline catabolic process to L-glutamate"/>
    <property type="evidence" value="ECO:0007669"/>
    <property type="project" value="TreeGrafter"/>
</dbReference>
<dbReference type="PANTHER" id="PTHR13914:SF0">
    <property type="entry name" value="PROLINE DEHYDROGENASE 1, MITOCHONDRIAL"/>
    <property type="match status" value="1"/>
</dbReference>
<comment type="catalytic activity">
    <reaction evidence="5">
        <text>L-proline + a quinone = (S)-1-pyrroline-5-carboxylate + a quinol + H(+)</text>
        <dbReference type="Rhea" id="RHEA:23784"/>
        <dbReference type="ChEBI" id="CHEBI:15378"/>
        <dbReference type="ChEBI" id="CHEBI:17388"/>
        <dbReference type="ChEBI" id="CHEBI:24646"/>
        <dbReference type="ChEBI" id="CHEBI:60039"/>
        <dbReference type="ChEBI" id="CHEBI:132124"/>
        <dbReference type="EC" id="1.5.5.2"/>
    </reaction>
</comment>
<dbReference type="GO" id="GO:0071949">
    <property type="term" value="F:FAD binding"/>
    <property type="evidence" value="ECO:0007669"/>
    <property type="project" value="TreeGrafter"/>
</dbReference>
<dbReference type="InterPro" id="IPR015659">
    <property type="entry name" value="Proline_oxidase"/>
</dbReference>
<dbReference type="GO" id="GO:0005739">
    <property type="term" value="C:mitochondrion"/>
    <property type="evidence" value="ECO:0007669"/>
    <property type="project" value="TreeGrafter"/>
</dbReference>
<keyword evidence="4 5" id="KW-0642">Proline metabolism</keyword>
<comment type="similarity">
    <text evidence="2 5">Belongs to the proline oxidase family.</text>
</comment>
<dbReference type="PANTHER" id="PTHR13914">
    <property type="entry name" value="PROLINE OXIDASE"/>
    <property type="match status" value="1"/>
</dbReference>
<comment type="function">
    <text evidence="5">Converts proline to delta-1-pyrroline-5-carboxylate.</text>
</comment>
<evidence type="ECO:0000259" key="6">
    <source>
        <dbReference type="Pfam" id="PF01619"/>
    </source>
</evidence>
<dbReference type="Gene3D" id="3.20.20.220">
    <property type="match status" value="1"/>
</dbReference>
<dbReference type="InterPro" id="IPR029041">
    <property type="entry name" value="FAD-linked_oxidoreductase-like"/>
</dbReference>
<reference evidence="7 8" key="1">
    <citation type="submission" date="2023-03" db="EMBL/GenBank/DDBJ databases">
        <title>High-quality genome of Scylla paramamosain provides insights in environmental adaptation.</title>
        <authorList>
            <person name="Zhang L."/>
        </authorList>
    </citation>
    <scope>NUCLEOTIDE SEQUENCE [LARGE SCALE GENOMIC DNA]</scope>
    <source>
        <strain evidence="7">LZ_2023a</strain>
        <tissue evidence="7">Muscle</tissue>
    </source>
</reference>
<name>A0AAW0V2R7_SCYPA</name>
<dbReference type="SUPFAM" id="SSF51730">
    <property type="entry name" value="FAD-linked oxidoreductase"/>
    <property type="match status" value="1"/>
</dbReference>
<evidence type="ECO:0000256" key="2">
    <source>
        <dbReference type="ARBA" id="ARBA00005869"/>
    </source>
</evidence>
<dbReference type="InterPro" id="IPR002872">
    <property type="entry name" value="Proline_DH_dom"/>
</dbReference>
<dbReference type="Proteomes" id="UP001487740">
    <property type="component" value="Unassembled WGS sequence"/>
</dbReference>
<feature type="domain" description="Proline dehydrogenase" evidence="6">
    <location>
        <begin position="126"/>
        <end position="381"/>
    </location>
</feature>
<gene>
    <name evidence="7" type="ORF">O3P69_001486</name>
</gene>
<dbReference type="EC" id="1.5.5.2" evidence="5"/>
<evidence type="ECO:0000256" key="1">
    <source>
        <dbReference type="ARBA" id="ARBA00004739"/>
    </source>
</evidence>
<dbReference type="Pfam" id="PF01619">
    <property type="entry name" value="Pro_dh"/>
    <property type="match status" value="1"/>
</dbReference>
<comment type="cofactor">
    <cofactor evidence="5">
        <name>FAD</name>
        <dbReference type="ChEBI" id="CHEBI:57692"/>
    </cofactor>
</comment>
<dbReference type="EMBL" id="JARAKH010000003">
    <property type="protein sequence ID" value="KAK8404912.1"/>
    <property type="molecule type" value="Genomic_DNA"/>
</dbReference>
<keyword evidence="5" id="KW-0285">Flavoprotein</keyword>